<protein>
    <submittedName>
        <fullName evidence="1">Uncharacterized protein</fullName>
    </submittedName>
</protein>
<accession>A0ABW2QUP7</accession>
<evidence type="ECO:0000313" key="2">
    <source>
        <dbReference type="Proteomes" id="UP001596473"/>
    </source>
</evidence>
<sequence length="176" mass="20345">MVKNLIFLMMVYSSFAEANDRVVDILNKDDFVGYFTNYKNILGNKIGRIDRILENICRRDEVKILYPFSHNGYSYAYACKIDSARFLIGLNDETSKKLIEDFILVTSLDSFDRMNERVIKKYGKCQHPRTTSAYFTCTYSIGNDPSTKLGRIVTFDKDMEKRATIFRLSVESGDGF</sequence>
<dbReference type="Proteomes" id="UP001596473">
    <property type="component" value="Unassembled WGS sequence"/>
</dbReference>
<comment type="caution">
    <text evidence="1">The sequence shown here is derived from an EMBL/GenBank/DDBJ whole genome shotgun (WGS) entry which is preliminary data.</text>
</comment>
<dbReference type="RefSeq" id="WP_380186553.1">
    <property type="nucleotide sequence ID" value="NZ_JBHTBQ010000007.1"/>
</dbReference>
<gene>
    <name evidence="1" type="ORF">ACFQNF_04900</name>
</gene>
<name>A0ABW2QUP7_9NEIS</name>
<proteinExistence type="predicted"/>
<reference evidence="2" key="1">
    <citation type="journal article" date="2019" name="Int. J. Syst. Evol. Microbiol.">
        <title>The Global Catalogue of Microorganisms (GCM) 10K type strain sequencing project: providing services to taxonomists for standard genome sequencing and annotation.</title>
        <authorList>
            <consortium name="The Broad Institute Genomics Platform"/>
            <consortium name="The Broad Institute Genome Sequencing Center for Infectious Disease"/>
            <person name="Wu L."/>
            <person name="Ma J."/>
        </authorList>
    </citation>
    <scope>NUCLEOTIDE SEQUENCE [LARGE SCALE GENOMIC DNA]</scope>
    <source>
        <strain evidence="2">CCUG 62945</strain>
    </source>
</reference>
<keyword evidence="2" id="KW-1185">Reference proteome</keyword>
<evidence type="ECO:0000313" key="1">
    <source>
        <dbReference type="EMBL" id="MFC7419209.1"/>
    </source>
</evidence>
<dbReference type="EMBL" id="JBHTBQ010000007">
    <property type="protein sequence ID" value="MFC7419209.1"/>
    <property type="molecule type" value="Genomic_DNA"/>
</dbReference>
<organism evidence="1 2">
    <name type="scientific">Iodobacter arcticus</name>
    <dbReference type="NCBI Taxonomy" id="590593"/>
    <lineage>
        <taxon>Bacteria</taxon>
        <taxon>Pseudomonadati</taxon>
        <taxon>Pseudomonadota</taxon>
        <taxon>Betaproteobacteria</taxon>
        <taxon>Neisseriales</taxon>
        <taxon>Chitinibacteraceae</taxon>
        <taxon>Iodobacter</taxon>
    </lineage>
</organism>